<evidence type="ECO:0000313" key="2">
    <source>
        <dbReference type="EMBL" id="KTC83831.1"/>
    </source>
</evidence>
<keyword evidence="1" id="KW-1133">Transmembrane helix</keyword>
<feature type="transmembrane region" description="Helical" evidence="1">
    <location>
        <begin position="21"/>
        <end position="47"/>
    </location>
</feature>
<dbReference type="PATRIC" id="fig|29422.6.peg.1754"/>
<accession>A0A0W0SKA1</accession>
<dbReference type="AlphaFoldDB" id="A0A0W0SKA1"/>
<keyword evidence="1" id="KW-0812">Transmembrane</keyword>
<keyword evidence="1" id="KW-0472">Membrane</keyword>
<feature type="transmembrane region" description="Helical" evidence="1">
    <location>
        <begin position="83"/>
        <end position="102"/>
    </location>
</feature>
<gene>
    <name evidence="2" type="ORF">Lbru_1654</name>
</gene>
<comment type="caution">
    <text evidence="2">The sequence shown here is derived from an EMBL/GenBank/DDBJ whole genome shotgun (WGS) entry which is preliminary data.</text>
</comment>
<keyword evidence="3" id="KW-1185">Reference proteome</keyword>
<sequence>MLIGFRMAFNKIGALGFSFSLNNWIFVLIAGLVCVSVTILCINWTYIHSEFTALTSMLMYEAYNPQSAPNLSYYQWKYSLNPAKVTLTLLVIPMLLPLFYYIRIISRNKKSSSS</sequence>
<reference evidence="2 3" key="1">
    <citation type="submission" date="2015-11" db="EMBL/GenBank/DDBJ databases">
        <title>Genomic analysis of 38 Legionella species identifies large and diverse effector repertoires.</title>
        <authorList>
            <person name="Burstein D."/>
            <person name="Amaro F."/>
            <person name="Zusman T."/>
            <person name="Lifshitz Z."/>
            <person name="Cohen O."/>
            <person name="Gilbert J.A."/>
            <person name="Pupko T."/>
            <person name="Shuman H.A."/>
            <person name="Segal G."/>
        </authorList>
    </citation>
    <scope>NUCLEOTIDE SEQUENCE [LARGE SCALE GENOMIC DNA]</scope>
    <source>
        <strain evidence="2 3">ATCC 43878</strain>
    </source>
</reference>
<organism evidence="2 3">
    <name type="scientific">Legionella brunensis</name>
    <dbReference type="NCBI Taxonomy" id="29422"/>
    <lineage>
        <taxon>Bacteria</taxon>
        <taxon>Pseudomonadati</taxon>
        <taxon>Pseudomonadota</taxon>
        <taxon>Gammaproteobacteria</taxon>
        <taxon>Legionellales</taxon>
        <taxon>Legionellaceae</taxon>
        <taxon>Legionella</taxon>
    </lineage>
</organism>
<dbReference type="Proteomes" id="UP000054742">
    <property type="component" value="Unassembled WGS sequence"/>
</dbReference>
<proteinExistence type="predicted"/>
<evidence type="ECO:0000313" key="3">
    <source>
        <dbReference type="Proteomes" id="UP000054742"/>
    </source>
</evidence>
<name>A0A0W0SKA1_9GAMM</name>
<dbReference type="EMBL" id="LNXV01000013">
    <property type="protein sequence ID" value="KTC83831.1"/>
    <property type="molecule type" value="Genomic_DNA"/>
</dbReference>
<evidence type="ECO:0000256" key="1">
    <source>
        <dbReference type="SAM" id="Phobius"/>
    </source>
</evidence>
<protein>
    <submittedName>
        <fullName evidence="2">Uncharacterized protein</fullName>
    </submittedName>
</protein>